<dbReference type="Pfam" id="PF01478">
    <property type="entry name" value="Peptidase_A24"/>
    <property type="match status" value="1"/>
</dbReference>
<name>K1S6N6_9ZZZZ</name>
<keyword evidence="4 7" id="KW-0812">Transmembrane</keyword>
<evidence type="ECO:0000259" key="8">
    <source>
        <dbReference type="Pfam" id="PF01478"/>
    </source>
</evidence>
<accession>K1S6N6</accession>
<feature type="transmembrane region" description="Helical" evidence="7">
    <location>
        <begin position="224"/>
        <end position="243"/>
    </location>
</feature>
<evidence type="ECO:0000256" key="3">
    <source>
        <dbReference type="ARBA" id="ARBA00022475"/>
    </source>
</evidence>
<evidence type="ECO:0000256" key="5">
    <source>
        <dbReference type="ARBA" id="ARBA00022989"/>
    </source>
</evidence>
<gene>
    <name evidence="10" type="ORF">OBE_11115</name>
</gene>
<comment type="subcellular location">
    <subcellularLocation>
        <location evidence="1">Cell membrane</location>
        <topology evidence="1">Multi-pass membrane protein</topology>
    </subcellularLocation>
</comment>
<comment type="caution">
    <text evidence="10">The sequence shown here is derived from an EMBL/GenBank/DDBJ whole genome shotgun (WGS) entry which is preliminary data.</text>
</comment>
<feature type="transmembrane region" description="Helical" evidence="7">
    <location>
        <begin position="100"/>
        <end position="120"/>
    </location>
</feature>
<feature type="transmembrane region" description="Helical" evidence="7">
    <location>
        <begin position="127"/>
        <end position="145"/>
    </location>
</feature>
<evidence type="ECO:0000256" key="2">
    <source>
        <dbReference type="ARBA" id="ARBA00005801"/>
    </source>
</evidence>
<dbReference type="GO" id="GO:0006465">
    <property type="term" value="P:signal peptide processing"/>
    <property type="evidence" value="ECO:0007669"/>
    <property type="project" value="TreeGrafter"/>
</dbReference>
<dbReference type="Gene3D" id="1.20.120.1220">
    <property type="match status" value="1"/>
</dbReference>
<keyword evidence="6 7" id="KW-0472">Membrane</keyword>
<dbReference type="AlphaFoldDB" id="K1S6N6"/>
<dbReference type="InterPro" id="IPR050882">
    <property type="entry name" value="Prepilin_peptidase/N-MTase"/>
</dbReference>
<dbReference type="Pfam" id="PF06750">
    <property type="entry name" value="A24_N_bact"/>
    <property type="match status" value="1"/>
</dbReference>
<dbReference type="GO" id="GO:0005886">
    <property type="term" value="C:plasma membrane"/>
    <property type="evidence" value="ECO:0007669"/>
    <property type="project" value="UniProtKB-SubCell"/>
</dbReference>
<evidence type="ECO:0000256" key="7">
    <source>
        <dbReference type="SAM" id="Phobius"/>
    </source>
</evidence>
<dbReference type="GO" id="GO:0004190">
    <property type="term" value="F:aspartic-type endopeptidase activity"/>
    <property type="evidence" value="ECO:0007669"/>
    <property type="project" value="InterPro"/>
</dbReference>
<organism evidence="10">
    <name type="scientific">human gut metagenome</name>
    <dbReference type="NCBI Taxonomy" id="408170"/>
    <lineage>
        <taxon>unclassified sequences</taxon>
        <taxon>metagenomes</taxon>
        <taxon>organismal metagenomes</taxon>
    </lineage>
</organism>
<dbReference type="InterPro" id="IPR000045">
    <property type="entry name" value="Prepilin_IV_endopep_pep"/>
</dbReference>
<sequence length="253" mass="28473">MKIFYLIFFFILGTVIGSFLCVVGLRLPKNIDFVKGKSRCDACGHGLHFYELIPIFSYIFLRGRCLKCHKKIDSIIPISEILGGLLFSTAYYLFGFSYNLVIALLIAALFIIIVTTDVTYYIIPDEIIITFSILFLIVEFLAGGIKNVGMHLLTGILLFIIMYLIMLLGEKLFKKESLGGGDVKLLFLFGLVLDPLLGIFTIFLGSLIALPISIFILYKEKNNMIPFGPFLLLAFMLIYYSGITSEQIINLLI</sequence>
<dbReference type="PANTHER" id="PTHR30487">
    <property type="entry name" value="TYPE 4 PREPILIN-LIKE PROTEINS LEADER PEPTIDE-PROCESSING ENZYME"/>
    <property type="match status" value="1"/>
</dbReference>
<dbReference type="InterPro" id="IPR010627">
    <property type="entry name" value="Prepilin_pept_A24_N"/>
</dbReference>
<proteinExistence type="inferred from homology"/>
<evidence type="ECO:0000256" key="6">
    <source>
        <dbReference type="ARBA" id="ARBA00023136"/>
    </source>
</evidence>
<dbReference type="PANTHER" id="PTHR30487:SF0">
    <property type="entry name" value="PREPILIN LEADER PEPTIDASE_N-METHYLTRANSFERASE-RELATED"/>
    <property type="match status" value="1"/>
</dbReference>
<evidence type="ECO:0000256" key="1">
    <source>
        <dbReference type="ARBA" id="ARBA00004651"/>
    </source>
</evidence>
<evidence type="ECO:0000259" key="9">
    <source>
        <dbReference type="Pfam" id="PF06750"/>
    </source>
</evidence>
<keyword evidence="3" id="KW-1003">Cell membrane</keyword>
<keyword evidence="5 7" id="KW-1133">Transmembrane helix</keyword>
<evidence type="ECO:0000313" key="10">
    <source>
        <dbReference type="EMBL" id="EKC56342.1"/>
    </source>
</evidence>
<feature type="domain" description="Prepilin type IV endopeptidase peptidase" evidence="8">
    <location>
        <begin position="105"/>
        <end position="213"/>
    </location>
</feature>
<reference evidence="10" key="1">
    <citation type="journal article" date="2013" name="Environ. Microbiol.">
        <title>Microbiota from the distal guts of lean and obese adolescents exhibit partial functional redundancy besides clear differences in community structure.</title>
        <authorList>
            <person name="Ferrer M."/>
            <person name="Ruiz A."/>
            <person name="Lanza F."/>
            <person name="Haange S.B."/>
            <person name="Oberbach A."/>
            <person name="Till H."/>
            <person name="Bargiela R."/>
            <person name="Campoy C."/>
            <person name="Segura M.T."/>
            <person name="Richter M."/>
            <person name="von Bergen M."/>
            <person name="Seifert J."/>
            <person name="Suarez A."/>
        </authorList>
    </citation>
    <scope>NUCLEOTIDE SEQUENCE</scope>
</reference>
<feature type="transmembrane region" description="Helical" evidence="7">
    <location>
        <begin position="185"/>
        <end position="218"/>
    </location>
</feature>
<evidence type="ECO:0000256" key="4">
    <source>
        <dbReference type="ARBA" id="ARBA00022692"/>
    </source>
</evidence>
<comment type="similarity">
    <text evidence="2">Belongs to the peptidase A24 family.</text>
</comment>
<dbReference type="EMBL" id="AJWZ01007636">
    <property type="protein sequence ID" value="EKC56342.1"/>
    <property type="molecule type" value="Genomic_DNA"/>
</dbReference>
<feature type="transmembrane region" description="Helical" evidence="7">
    <location>
        <begin position="151"/>
        <end position="173"/>
    </location>
</feature>
<feature type="transmembrane region" description="Helical" evidence="7">
    <location>
        <begin position="6"/>
        <end position="27"/>
    </location>
</feature>
<protein>
    <submittedName>
        <fullName evidence="10">Peptidase A24A domain protein</fullName>
    </submittedName>
</protein>
<feature type="domain" description="Prepilin peptidase A24 N-terminal" evidence="9">
    <location>
        <begin position="11"/>
        <end position="93"/>
    </location>
</feature>
<feature type="transmembrane region" description="Helical" evidence="7">
    <location>
        <begin position="74"/>
        <end position="94"/>
    </location>
</feature>